<evidence type="ECO:0000313" key="2">
    <source>
        <dbReference type="Proteomes" id="UP001144978"/>
    </source>
</evidence>
<name>A0ACC1MB90_9APHY</name>
<organism evidence="1 2">
    <name type="scientific">Trametes sanguinea</name>
    <dbReference type="NCBI Taxonomy" id="158606"/>
    <lineage>
        <taxon>Eukaryota</taxon>
        <taxon>Fungi</taxon>
        <taxon>Dikarya</taxon>
        <taxon>Basidiomycota</taxon>
        <taxon>Agaricomycotina</taxon>
        <taxon>Agaricomycetes</taxon>
        <taxon>Polyporales</taxon>
        <taxon>Polyporaceae</taxon>
        <taxon>Trametes</taxon>
    </lineage>
</organism>
<evidence type="ECO:0000313" key="1">
    <source>
        <dbReference type="EMBL" id="KAJ2955797.1"/>
    </source>
</evidence>
<proteinExistence type="predicted"/>
<dbReference type="Proteomes" id="UP001144978">
    <property type="component" value="Unassembled WGS sequence"/>
</dbReference>
<keyword evidence="2" id="KW-1185">Reference proteome</keyword>
<accession>A0ACC1MB90</accession>
<comment type="caution">
    <text evidence="1">The sequence shown here is derived from an EMBL/GenBank/DDBJ whole genome shotgun (WGS) entry which is preliminary data.</text>
</comment>
<protein>
    <submittedName>
        <fullName evidence="1">Uncharacterized protein</fullName>
    </submittedName>
</protein>
<sequence>MSAHSHIEKIDKEPELVNANPPPVVYPFGQSPYYRKLGDPGPLGLYGFASTTFILSMYNVQARGVITPNVVVGMALFVGGLAQFVAGMWEFATSNTFGATGECALFLPERSPQRVTDANAIDAHAALLLAAFTMYGGFWMSFATIFIPGSGVTAAYTSESELNSALGIYLFTWMIVTFLLFVATLRRNMGLVVLFFFLTITFALLGSGTSSFSSQLHVPRASR</sequence>
<dbReference type="EMBL" id="JANSHE010007852">
    <property type="protein sequence ID" value="KAJ2955797.1"/>
    <property type="molecule type" value="Genomic_DNA"/>
</dbReference>
<gene>
    <name evidence="1" type="ORF">NUW54_g14713</name>
</gene>
<reference evidence="1" key="1">
    <citation type="submission" date="2022-08" db="EMBL/GenBank/DDBJ databases">
        <title>Genome Sequence of Pycnoporus sanguineus.</title>
        <authorList>
            <person name="Buettner E."/>
        </authorList>
    </citation>
    <scope>NUCLEOTIDE SEQUENCE</scope>
    <source>
        <strain evidence="1">CG-C14</strain>
    </source>
</reference>